<dbReference type="Proteomes" id="UP000324022">
    <property type="component" value="Unassembled WGS sequence"/>
</dbReference>
<dbReference type="AlphaFoldDB" id="A0A5C3DVC5"/>
<proteinExistence type="predicted"/>
<gene>
    <name evidence="3" type="ORF">UTRI_00603</name>
</gene>
<evidence type="ECO:0000313" key="3">
    <source>
        <dbReference type="EMBL" id="SPO21126.1"/>
    </source>
</evidence>
<feature type="region of interest" description="Disordered" evidence="1">
    <location>
        <begin position="291"/>
        <end position="323"/>
    </location>
</feature>
<evidence type="ECO:0000256" key="2">
    <source>
        <dbReference type="SAM" id="Phobius"/>
    </source>
</evidence>
<reference evidence="3 4" key="1">
    <citation type="submission" date="2018-03" db="EMBL/GenBank/DDBJ databases">
        <authorList>
            <person name="Guldener U."/>
        </authorList>
    </citation>
    <scope>NUCLEOTIDE SEQUENCE [LARGE SCALE GENOMIC DNA]</scope>
    <source>
        <strain evidence="3 4">NBRC100155</strain>
    </source>
</reference>
<keyword evidence="2" id="KW-1133">Transmembrane helix</keyword>
<feature type="region of interest" description="Disordered" evidence="1">
    <location>
        <begin position="342"/>
        <end position="381"/>
    </location>
</feature>
<evidence type="ECO:0000256" key="1">
    <source>
        <dbReference type="SAM" id="MobiDB-lite"/>
    </source>
</evidence>
<protein>
    <submittedName>
        <fullName evidence="3">Uncharacterized protein</fullName>
    </submittedName>
</protein>
<keyword evidence="2" id="KW-0472">Membrane</keyword>
<dbReference type="EMBL" id="OOIN01000002">
    <property type="protein sequence ID" value="SPO21126.1"/>
    <property type="molecule type" value="Genomic_DNA"/>
</dbReference>
<sequence length="472" mass="52509">MAKATFIGLNALRLVSLVVIILVFTTLIMGLIEDVRDYHNDANMDEARIEDCAYVPGTSIPMQTWGIFWVEFHRALLLLGVVALFFAELSWFGISRLEQASQIWFPILSRTRGLAALGCVHVVIATSILSHYLDEFPLVVSWMLFIIGLCYLCLGIAFHSHPLKDGRSLFSQKRKQFVKGHGQDHVYRTFGREKDYGATNSTNKPSLVLKKLFKRNGKATRSQAVSINDTFPSLEVDSHRQILAERARRAQHQRKRSSVAVDMSTVDPDQTSITRNFVWNATAGVVHEREDAVHQHEDSSWERRHVNTQRRDSEVSQQSCSTASVASSTVRIGGYTSKEAALARERARRRRAAANAANISDKHYPPPAKSTGQSAKAAKLKNVKRRSMAFVNTARNRLSSGTASALAARRRVSPASVRGIPNSETDVVVEYIDDEASAPPVPPLPAYHQATRGAEQEVELPVASRFARSHVV</sequence>
<feature type="transmembrane region" description="Helical" evidence="2">
    <location>
        <begin position="75"/>
        <end position="94"/>
    </location>
</feature>
<feature type="transmembrane region" description="Helical" evidence="2">
    <location>
        <begin position="12"/>
        <end position="32"/>
    </location>
</feature>
<evidence type="ECO:0000313" key="4">
    <source>
        <dbReference type="Proteomes" id="UP000324022"/>
    </source>
</evidence>
<keyword evidence="2" id="KW-0812">Transmembrane</keyword>
<keyword evidence="4" id="KW-1185">Reference proteome</keyword>
<feature type="compositionally biased region" description="Basic and acidic residues" evidence="1">
    <location>
        <begin position="291"/>
        <end position="314"/>
    </location>
</feature>
<feature type="transmembrane region" description="Helical" evidence="2">
    <location>
        <begin position="139"/>
        <end position="158"/>
    </location>
</feature>
<dbReference type="OrthoDB" id="5327148at2759"/>
<name>A0A5C3DVC5_9BASI</name>
<feature type="transmembrane region" description="Helical" evidence="2">
    <location>
        <begin position="114"/>
        <end position="133"/>
    </location>
</feature>
<organism evidence="3 4">
    <name type="scientific">Ustilago trichophora</name>
    <dbReference type="NCBI Taxonomy" id="86804"/>
    <lineage>
        <taxon>Eukaryota</taxon>
        <taxon>Fungi</taxon>
        <taxon>Dikarya</taxon>
        <taxon>Basidiomycota</taxon>
        <taxon>Ustilaginomycotina</taxon>
        <taxon>Ustilaginomycetes</taxon>
        <taxon>Ustilaginales</taxon>
        <taxon>Ustilaginaceae</taxon>
        <taxon>Ustilago</taxon>
    </lineage>
</organism>
<accession>A0A5C3DVC5</accession>